<reference evidence="10 11" key="1">
    <citation type="submission" date="2022-01" db="EMBL/GenBank/DDBJ databases">
        <title>Dethiosulfovibrio faecalis sp. nov., a novel proteolytic, non-sulfur-reducing bacterium isolated from a marine aquaculture solid waste bioreactor.</title>
        <authorList>
            <person name="Grabowski S."/>
            <person name="Apolinario E."/>
            <person name="Schneider N."/>
            <person name="Marshall C.W."/>
            <person name="Sowers K.R."/>
        </authorList>
    </citation>
    <scope>NUCLEOTIDE SEQUENCE [LARGE SCALE GENOMIC DNA]</scope>
    <source>
        <strain evidence="10 11">DSM 12537</strain>
    </source>
</reference>
<keyword evidence="8" id="KW-0175">Coiled coil</keyword>
<dbReference type="PANTHER" id="PTHR11629">
    <property type="entry name" value="VACUOLAR PROTON ATPASES"/>
    <property type="match status" value="1"/>
</dbReference>
<evidence type="ECO:0000256" key="6">
    <source>
        <dbReference type="ARBA" id="ARBA00023065"/>
    </source>
</evidence>
<accession>A0ABS9EQ75</accession>
<keyword evidence="4 9" id="KW-0812">Transmembrane</keyword>
<evidence type="ECO:0000256" key="8">
    <source>
        <dbReference type="SAM" id="Coils"/>
    </source>
</evidence>
<sequence length="638" mass="71671">MIRKMIRVAIWGLTSRQREIVSFLHDQGVLHVEHGEAARITDEEADSLRLLRSKLLGMIESLEWDSWKEIRDEDLDDLGRNLTLPFSQMIEETNESLDHFKKELSSLLEQREEARRLGNKLKGASHISVHFRSFVQSENEENRDVSIWWLRKEQVPEILSEIQSLLISDHSGRGPVPELHHHVFHIREKESLLAVGVPLEYRGPVNLFLESEGFVSWTPTGCEPGMGLLRCMEYMDEKLNESPKACDHIEETLSGVRVQWGSRLGALFILIDERLEQLVVEQRGKDMGEAFMLEGWLPEDERDPLCEKLKKVFGDDVMVRWRYPTSDEWQVVPTAISNPTLFKPFEIFLKLVSPPSYRGTDPTVMIGIFFPFFAGCIIGDAGYGVVLASLAWWLRKRTNHPMVADGAFVLLTMAFWSVIWGVIYGEYFGDVAHRIFGIEPLVVERSHAVVPVLAFTVALGLAHILLGLALGVIEGIKNRSHHLWMERGGNIVIILSMIGALCATKGVIPQSFFSVSMIVLAIGLILLIAGGGVGGLVESMSSFGSILSYVRIGAIGLSSAILAMVASKFVDVLGVSFLGIFIALAIHLLNFVLATAESGLHSARLHYVEFMGTFYSGGDTEYRPFAKKRRRSFNWKKR</sequence>
<dbReference type="RefSeq" id="WP_236098808.1">
    <property type="nucleotide sequence ID" value="NZ_JAKGUD010000003.1"/>
</dbReference>
<keyword evidence="5 9" id="KW-1133">Transmembrane helix</keyword>
<dbReference type="Proteomes" id="UP001200430">
    <property type="component" value="Unassembled WGS sequence"/>
</dbReference>
<keyword evidence="11" id="KW-1185">Reference proteome</keyword>
<evidence type="ECO:0008006" key="12">
    <source>
        <dbReference type="Google" id="ProtNLM"/>
    </source>
</evidence>
<protein>
    <recommendedName>
        <fullName evidence="12">V-type ATP synthase subunit I</fullName>
    </recommendedName>
</protein>
<keyword evidence="3" id="KW-0813">Transport</keyword>
<gene>
    <name evidence="10" type="ORF">L2W38_04395</name>
</gene>
<evidence type="ECO:0000256" key="9">
    <source>
        <dbReference type="SAM" id="Phobius"/>
    </source>
</evidence>
<proteinExistence type="inferred from homology"/>
<feature type="transmembrane region" description="Helical" evidence="9">
    <location>
        <begin position="514"/>
        <end position="537"/>
    </location>
</feature>
<comment type="caution">
    <text evidence="10">The sequence shown here is derived from an EMBL/GenBank/DDBJ whole genome shotgun (WGS) entry which is preliminary data.</text>
</comment>
<evidence type="ECO:0000256" key="2">
    <source>
        <dbReference type="ARBA" id="ARBA00009904"/>
    </source>
</evidence>
<dbReference type="Pfam" id="PF01496">
    <property type="entry name" value="V_ATPase_I"/>
    <property type="match status" value="1"/>
</dbReference>
<evidence type="ECO:0000313" key="11">
    <source>
        <dbReference type="Proteomes" id="UP001200430"/>
    </source>
</evidence>
<dbReference type="PANTHER" id="PTHR11629:SF63">
    <property type="entry name" value="V-TYPE PROTON ATPASE SUBUNIT A"/>
    <property type="match status" value="1"/>
</dbReference>
<feature type="transmembrane region" description="Helical" evidence="9">
    <location>
        <begin position="448"/>
        <end position="476"/>
    </location>
</feature>
<dbReference type="InterPro" id="IPR002490">
    <property type="entry name" value="V-ATPase_116kDa_su"/>
</dbReference>
<keyword evidence="7 9" id="KW-0472">Membrane</keyword>
<feature type="coiled-coil region" evidence="8">
    <location>
        <begin position="90"/>
        <end position="117"/>
    </location>
</feature>
<evidence type="ECO:0000256" key="5">
    <source>
        <dbReference type="ARBA" id="ARBA00022989"/>
    </source>
</evidence>
<comment type="similarity">
    <text evidence="2">Belongs to the V-ATPase 116 kDa subunit family.</text>
</comment>
<feature type="transmembrane region" description="Helical" evidence="9">
    <location>
        <begin position="406"/>
        <end position="428"/>
    </location>
</feature>
<comment type="subcellular location">
    <subcellularLocation>
        <location evidence="1">Membrane</location>
        <topology evidence="1">Multi-pass membrane protein</topology>
    </subcellularLocation>
</comment>
<evidence type="ECO:0000256" key="1">
    <source>
        <dbReference type="ARBA" id="ARBA00004141"/>
    </source>
</evidence>
<feature type="transmembrane region" description="Helical" evidence="9">
    <location>
        <begin position="488"/>
        <end position="508"/>
    </location>
</feature>
<evidence type="ECO:0000256" key="3">
    <source>
        <dbReference type="ARBA" id="ARBA00022448"/>
    </source>
</evidence>
<dbReference type="EMBL" id="JAKGUD010000003">
    <property type="protein sequence ID" value="MCF4142055.1"/>
    <property type="molecule type" value="Genomic_DNA"/>
</dbReference>
<evidence type="ECO:0000256" key="4">
    <source>
        <dbReference type="ARBA" id="ARBA00022692"/>
    </source>
</evidence>
<feature type="transmembrane region" description="Helical" evidence="9">
    <location>
        <begin position="549"/>
        <end position="566"/>
    </location>
</feature>
<evidence type="ECO:0000313" key="10">
    <source>
        <dbReference type="EMBL" id="MCF4142055.1"/>
    </source>
</evidence>
<name>A0ABS9EQ75_9BACT</name>
<feature type="transmembrane region" description="Helical" evidence="9">
    <location>
        <begin position="368"/>
        <end position="394"/>
    </location>
</feature>
<evidence type="ECO:0000256" key="7">
    <source>
        <dbReference type="ARBA" id="ARBA00023136"/>
    </source>
</evidence>
<organism evidence="10 11">
    <name type="scientific">Dethiosulfovibrio marinus</name>
    <dbReference type="NCBI Taxonomy" id="133532"/>
    <lineage>
        <taxon>Bacteria</taxon>
        <taxon>Thermotogati</taxon>
        <taxon>Synergistota</taxon>
        <taxon>Synergistia</taxon>
        <taxon>Synergistales</taxon>
        <taxon>Dethiosulfovibrionaceae</taxon>
        <taxon>Dethiosulfovibrio</taxon>
    </lineage>
</organism>
<keyword evidence="6" id="KW-0406">Ion transport</keyword>
<feature type="transmembrane region" description="Helical" evidence="9">
    <location>
        <begin position="572"/>
        <end position="594"/>
    </location>
</feature>